<dbReference type="InterPro" id="IPR036188">
    <property type="entry name" value="FAD/NAD-bd_sf"/>
</dbReference>
<evidence type="ECO:0000313" key="3">
    <source>
        <dbReference type="Proteomes" id="UP001408356"/>
    </source>
</evidence>
<name>A0ABR2UVY4_9PEZI</name>
<comment type="caution">
    <text evidence="2">The sequence shown here is derived from an EMBL/GenBank/DDBJ whole genome shotgun (WGS) entry which is preliminary data.</text>
</comment>
<gene>
    <name evidence="2" type="ORF">SUNI508_07597</name>
</gene>
<dbReference type="Proteomes" id="UP001408356">
    <property type="component" value="Unassembled WGS sequence"/>
</dbReference>
<evidence type="ECO:0000313" key="2">
    <source>
        <dbReference type="EMBL" id="KAK9418825.1"/>
    </source>
</evidence>
<dbReference type="InterPro" id="IPR050562">
    <property type="entry name" value="FAD_mOase_fung"/>
</dbReference>
<protein>
    <submittedName>
        <fullName evidence="2">FAD binding domain protein</fullName>
    </submittedName>
</protein>
<keyword evidence="3" id="KW-1185">Reference proteome</keyword>
<dbReference type="SUPFAM" id="SSF51905">
    <property type="entry name" value="FAD/NAD(P)-binding domain"/>
    <property type="match status" value="1"/>
</dbReference>
<accession>A0ABR2UVY4</accession>
<organism evidence="2 3">
    <name type="scientific">Seiridium unicorne</name>
    <dbReference type="NCBI Taxonomy" id="138068"/>
    <lineage>
        <taxon>Eukaryota</taxon>
        <taxon>Fungi</taxon>
        <taxon>Dikarya</taxon>
        <taxon>Ascomycota</taxon>
        <taxon>Pezizomycotina</taxon>
        <taxon>Sordariomycetes</taxon>
        <taxon>Xylariomycetidae</taxon>
        <taxon>Amphisphaeriales</taxon>
        <taxon>Sporocadaceae</taxon>
        <taxon>Seiridium</taxon>
    </lineage>
</organism>
<dbReference type="PANTHER" id="PTHR47356:SF2">
    <property type="entry name" value="FAD-BINDING DOMAIN-CONTAINING PROTEIN-RELATED"/>
    <property type="match status" value="1"/>
</dbReference>
<dbReference type="PANTHER" id="PTHR47356">
    <property type="entry name" value="FAD-DEPENDENT MONOOXYGENASE ASQG-RELATED"/>
    <property type="match status" value="1"/>
</dbReference>
<comment type="cofactor">
    <cofactor evidence="1">
        <name>FAD</name>
        <dbReference type="ChEBI" id="CHEBI:57692"/>
    </cofactor>
</comment>
<dbReference type="EMBL" id="JARVKF010000342">
    <property type="protein sequence ID" value="KAK9418825.1"/>
    <property type="molecule type" value="Genomic_DNA"/>
</dbReference>
<proteinExistence type="predicted"/>
<evidence type="ECO:0000256" key="1">
    <source>
        <dbReference type="ARBA" id="ARBA00001974"/>
    </source>
</evidence>
<sequence length="349" mass="39040">MAAKQFKVILAGGSFPSLALANMLEKFEIDYVILESYEEIALPVGAIMTIPYCSSTDNGYYKSCMIGPNTRTESFSRRSSEFIGRQVVGTNGIHSIVRSEIFRLGQELEPGYFPAGEEAKKCNIVVTGKDTSQLVVSGPESRLYWFLFVKRSATQYGKNIPKFTKDDEADCVKEHVNLPVTDEIMFGQIYAKRLTSALTPLHEVVYKKWFFRRVMVLGETSCKPNLIRGQGEKKEGGRMGLVGLKDTGMTDIFSQTQAARNDRARQIVDTGHQQQTLFVFENPLVSHLLLNVASRFMGDEFMLSQIAGVLADSGAIMMNCPRIQSKKTHIKRWEGLLCVGYGDSCSAYW</sequence>
<reference evidence="2 3" key="1">
    <citation type="journal article" date="2024" name="J. Plant Pathol.">
        <title>Sequence and assembly of the genome of Seiridium unicorne, isolate CBS 538.82, causal agent of cypress canker disease.</title>
        <authorList>
            <person name="Scali E."/>
            <person name="Rocca G.D."/>
            <person name="Danti R."/>
            <person name="Garbelotto M."/>
            <person name="Barberini S."/>
            <person name="Baroncelli R."/>
            <person name="Emiliani G."/>
        </authorList>
    </citation>
    <scope>NUCLEOTIDE SEQUENCE [LARGE SCALE GENOMIC DNA]</scope>
    <source>
        <strain evidence="2 3">BM-138-508</strain>
    </source>
</reference>